<dbReference type="EnsemblProtists" id="HpaT806939">
    <property type="protein sequence ID" value="HpaP806939"/>
    <property type="gene ID" value="HpaG806939"/>
</dbReference>
<evidence type="ECO:0000313" key="1">
    <source>
        <dbReference type="EnsemblProtists" id="HpaP806939"/>
    </source>
</evidence>
<dbReference type="AlphaFoldDB" id="M4BKK6"/>
<organism evidence="1 2">
    <name type="scientific">Hyaloperonospora arabidopsidis (strain Emoy2)</name>
    <name type="common">Downy mildew agent</name>
    <name type="synonym">Peronospora arabidopsidis</name>
    <dbReference type="NCBI Taxonomy" id="559515"/>
    <lineage>
        <taxon>Eukaryota</taxon>
        <taxon>Sar</taxon>
        <taxon>Stramenopiles</taxon>
        <taxon>Oomycota</taxon>
        <taxon>Peronosporomycetes</taxon>
        <taxon>Peronosporales</taxon>
        <taxon>Peronosporaceae</taxon>
        <taxon>Hyaloperonospora</taxon>
    </lineage>
</organism>
<proteinExistence type="predicted"/>
<keyword evidence="2" id="KW-1185">Reference proteome</keyword>
<dbReference type="EMBL" id="JH598357">
    <property type="status" value="NOT_ANNOTATED_CDS"/>
    <property type="molecule type" value="Genomic_DNA"/>
</dbReference>
<dbReference type="VEuPathDB" id="FungiDB:HpaG806939"/>
<dbReference type="HOGENOM" id="CLU_3018401_0_0_1"/>
<reference evidence="2" key="1">
    <citation type="journal article" date="2010" name="Science">
        <title>Signatures of adaptation to obligate biotrophy in the Hyaloperonospora arabidopsidis genome.</title>
        <authorList>
            <person name="Baxter L."/>
            <person name="Tripathy S."/>
            <person name="Ishaque N."/>
            <person name="Boot N."/>
            <person name="Cabral A."/>
            <person name="Kemen E."/>
            <person name="Thines M."/>
            <person name="Ah-Fong A."/>
            <person name="Anderson R."/>
            <person name="Badejoko W."/>
            <person name="Bittner-Eddy P."/>
            <person name="Boore J.L."/>
            <person name="Chibucos M.C."/>
            <person name="Coates M."/>
            <person name="Dehal P."/>
            <person name="Delehaunty K."/>
            <person name="Dong S."/>
            <person name="Downton P."/>
            <person name="Dumas B."/>
            <person name="Fabro G."/>
            <person name="Fronick C."/>
            <person name="Fuerstenberg S.I."/>
            <person name="Fulton L."/>
            <person name="Gaulin E."/>
            <person name="Govers F."/>
            <person name="Hughes L."/>
            <person name="Humphray S."/>
            <person name="Jiang R.H."/>
            <person name="Judelson H."/>
            <person name="Kamoun S."/>
            <person name="Kyung K."/>
            <person name="Meijer H."/>
            <person name="Minx P."/>
            <person name="Morris P."/>
            <person name="Nelson J."/>
            <person name="Phuntumart V."/>
            <person name="Qutob D."/>
            <person name="Rehmany A."/>
            <person name="Rougon-Cardoso A."/>
            <person name="Ryden P."/>
            <person name="Torto-Alalibo T."/>
            <person name="Studholme D."/>
            <person name="Wang Y."/>
            <person name="Win J."/>
            <person name="Wood J."/>
            <person name="Clifton S.W."/>
            <person name="Rogers J."/>
            <person name="Van den Ackerveken G."/>
            <person name="Jones J.D."/>
            <person name="McDowell J.M."/>
            <person name="Beynon J."/>
            <person name="Tyler B.M."/>
        </authorList>
    </citation>
    <scope>NUCLEOTIDE SEQUENCE [LARGE SCALE GENOMIC DNA]</scope>
    <source>
        <strain evidence="2">Emoy2</strain>
    </source>
</reference>
<accession>M4BKK6</accession>
<name>M4BKK6_HYAAE</name>
<sequence>MYNLLSYCKLKEKRVALSYEEGRRYLKRTSGGARLFKVKKEDNLLVVSEKMEGLEG</sequence>
<reference evidence="1" key="2">
    <citation type="submission" date="2015-06" db="UniProtKB">
        <authorList>
            <consortium name="EnsemblProtists"/>
        </authorList>
    </citation>
    <scope>IDENTIFICATION</scope>
    <source>
        <strain evidence="1">Emoy2</strain>
    </source>
</reference>
<dbReference type="InParanoid" id="M4BKK6"/>
<evidence type="ECO:0000313" key="2">
    <source>
        <dbReference type="Proteomes" id="UP000011713"/>
    </source>
</evidence>
<dbReference type="Proteomes" id="UP000011713">
    <property type="component" value="Unassembled WGS sequence"/>
</dbReference>
<protein>
    <submittedName>
        <fullName evidence="1">Uncharacterized protein</fullName>
    </submittedName>
</protein>